<feature type="binding site" evidence="15">
    <location>
        <position position="484"/>
    </location>
    <ligand>
        <name>substrate</name>
    </ligand>
</feature>
<dbReference type="InterPro" id="IPR001754">
    <property type="entry name" value="OMPdeCOase_dom"/>
</dbReference>
<dbReference type="AlphaFoldDB" id="M2XX21"/>
<evidence type="ECO:0000259" key="16">
    <source>
        <dbReference type="SMART" id="SM00934"/>
    </source>
</evidence>
<keyword evidence="10" id="KW-0210">Decarboxylase</keyword>
<keyword evidence="18" id="KW-1185">Reference proteome</keyword>
<dbReference type="EMBL" id="KB454523">
    <property type="protein sequence ID" value="EME28178.1"/>
    <property type="molecule type" value="Genomic_DNA"/>
</dbReference>
<comment type="pathway">
    <text evidence="2">Pyrimidine metabolism; UMP biosynthesis via de novo pathway; UMP from orotate: step 1/2.</text>
</comment>
<feature type="binding site" evidence="15">
    <location>
        <position position="407"/>
    </location>
    <ligand>
        <name>substrate</name>
    </ligand>
</feature>
<evidence type="ECO:0000256" key="9">
    <source>
        <dbReference type="ARBA" id="ARBA00022679"/>
    </source>
</evidence>
<keyword evidence="12 17" id="KW-0456">Lyase</keyword>
<dbReference type="InterPro" id="IPR013785">
    <property type="entry name" value="Aldolase_TIM"/>
</dbReference>
<dbReference type="SUPFAM" id="SSF51366">
    <property type="entry name" value="Ribulose-phoshate binding barrel"/>
    <property type="match status" value="1"/>
</dbReference>
<dbReference type="PANTHER" id="PTHR19278:SF9">
    <property type="entry name" value="URIDINE 5'-MONOPHOSPHATE SYNTHASE"/>
    <property type="match status" value="1"/>
</dbReference>
<dbReference type="Gene3D" id="3.20.20.70">
    <property type="entry name" value="Aldolase class I"/>
    <property type="match status" value="1"/>
</dbReference>
<evidence type="ECO:0000256" key="4">
    <source>
        <dbReference type="ARBA" id="ARBA00009769"/>
    </source>
</evidence>
<evidence type="ECO:0000256" key="11">
    <source>
        <dbReference type="ARBA" id="ARBA00022975"/>
    </source>
</evidence>
<evidence type="ECO:0000256" key="5">
    <source>
        <dbReference type="ARBA" id="ARBA00011971"/>
    </source>
</evidence>
<dbReference type="UniPathway" id="UPA00070">
    <property type="reaction ID" value="UER00119"/>
</dbReference>
<dbReference type="SMART" id="SM00934">
    <property type="entry name" value="OMPdecase"/>
    <property type="match status" value="1"/>
</dbReference>
<dbReference type="GO" id="GO:0004588">
    <property type="term" value="F:orotate phosphoribosyltransferase activity"/>
    <property type="evidence" value="ECO:0007669"/>
    <property type="project" value="UniProtKB-EC"/>
</dbReference>
<reference evidence="18" key="1">
    <citation type="journal article" date="2013" name="Science">
        <title>Gene transfer from bacteria and archaea facilitated evolution of an extremophilic eukaryote.</title>
        <authorList>
            <person name="Schonknecht G."/>
            <person name="Chen W.H."/>
            <person name="Ternes C.M."/>
            <person name="Barbier G.G."/>
            <person name="Shrestha R.P."/>
            <person name="Stanke M."/>
            <person name="Brautigam A."/>
            <person name="Baker B.J."/>
            <person name="Banfield J.F."/>
            <person name="Garavito R.M."/>
            <person name="Carr K."/>
            <person name="Wilkerson C."/>
            <person name="Rensing S.A."/>
            <person name="Gagneul D."/>
            <person name="Dickenson N.E."/>
            <person name="Oesterhelt C."/>
            <person name="Lercher M.J."/>
            <person name="Weber A.P."/>
        </authorList>
    </citation>
    <scope>NUCLEOTIDE SEQUENCE [LARGE SCALE GENOMIC DNA]</scope>
    <source>
        <strain evidence="18">074W</strain>
    </source>
</reference>
<evidence type="ECO:0000256" key="12">
    <source>
        <dbReference type="ARBA" id="ARBA00023239"/>
    </source>
</evidence>
<dbReference type="NCBIfam" id="TIGR01740">
    <property type="entry name" value="pyrF"/>
    <property type="match status" value="1"/>
</dbReference>
<comment type="similarity">
    <text evidence="3">In the N-terminal section; belongs to the purine/pyrimidine phosphoribosyltransferase family.</text>
</comment>
<feature type="binding site" evidence="15">
    <location>
        <position position="296"/>
    </location>
    <ligand>
        <name>substrate</name>
    </ligand>
</feature>
<feature type="active site" description="For OMPdecase activity" evidence="14">
    <location>
        <position position="354"/>
    </location>
</feature>
<dbReference type="InterPro" id="IPR014732">
    <property type="entry name" value="OMPdecase"/>
</dbReference>
<dbReference type="SUPFAM" id="SSF53271">
    <property type="entry name" value="PRTase-like"/>
    <property type="match status" value="1"/>
</dbReference>
<dbReference type="EC" id="2.4.2.10" evidence="5"/>
<dbReference type="InterPro" id="IPR023031">
    <property type="entry name" value="OPRT"/>
</dbReference>
<dbReference type="Gramene" id="EME28178">
    <property type="protein sequence ID" value="EME28178"/>
    <property type="gene ID" value="Gasu_43430"/>
</dbReference>
<dbReference type="FunFam" id="3.20.20.70:FF:000114">
    <property type="entry name" value="Decarboxylase,orotidine phosphate"/>
    <property type="match status" value="1"/>
</dbReference>
<dbReference type="EC" id="4.1.1.23" evidence="6"/>
<feature type="active site" description="For OMPdecase activity" evidence="14">
    <location>
        <position position="351"/>
    </location>
</feature>
<dbReference type="FunFam" id="3.40.50.2020:FF:000025">
    <property type="entry name" value="Uridine monophosphate synthetase"/>
    <property type="match status" value="1"/>
</dbReference>
<dbReference type="InterPro" id="IPR018089">
    <property type="entry name" value="OMPdecase_AS"/>
</dbReference>
<dbReference type="InterPro" id="IPR029057">
    <property type="entry name" value="PRTase-like"/>
</dbReference>
<dbReference type="NCBIfam" id="TIGR00336">
    <property type="entry name" value="pyrE"/>
    <property type="match status" value="1"/>
</dbReference>
<dbReference type="InterPro" id="IPR011060">
    <property type="entry name" value="RibuloseP-bd_barrel"/>
</dbReference>
<keyword evidence="8" id="KW-0328">Glycosyltransferase</keyword>
<feature type="domain" description="Orotidine 5'-phosphate decarboxylase" evidence="16">
    <location>
        <begin position="290"/>
        <end position="500"/>
    </location>
</feature>
<gene>
    <name evidence="17" type="ORF">Gasu_43430</name>
</gene>
<evidence type="ECO:0000256" key="7">
    <source>
        <dbReference type="ARBA" id="ARBA00015047"/>
    </source>
</evidence>
<dbReference type="CDD" id="cd04725">
    <property type="entry name" value="OMP_decarboxylase_like"/>
    <property type="match status" value="1"/>
</dbReference>
<dbReference type="GeneID" id="17087038"/>
<dbReference type="Gene3D" id="3.40.50.2020">
    <property type="match status" value="1"/>
</dbReference>
<evidence type="ECO:0000256" key="3">
    <source>
        <dbReference type="ARBA" id="ARBA00006221"/>
    </source>
</evidence>
<evidence type="ECO:0000256" key="8">
    <source>
        <dbReference type="ARBA" id="ARBA00022676"/>
    </source>
</evidence>
<comment type="similarity">
    <text evidence="4">In the C-terminal section; belongs to the OMP decarboxylase family.</text>
</comment>
<dbReference type="InterPro" id="IPR000836">
    <property type="entry name" value="PRTase_dom"/>
</dbReference>
<feature type="binding site" evidence="15">
    <location>
        <position position="464"/>
    </location>
    <ligand>
        <name>substrate</name>
    </ligand>
</feature>
<keyword evidence="11" id="KW-0665">Pyrimidine biosynthesis</keyword>
<keyword evidence="9" id="KW-0808">Transferase</keyword>
<dbReference type="GO" id="GO:0044205">
    <property type="term" value="P:'de novo' UMP biosynthetic process"/>
    <property type="evidence" value="ECO:0007669"/>
    <property type="project" value="UniProtKB-UniPathway"/>
</dbReference>
<dbReference type="GO" id="GO:0006207">
    <property type="term" value="P:'de novo' pyrimidine nucleobase biosynthetic process"/>
    <property type="evidence" value="ECO:0007669"/>
    <property type="project" value="InterPro"/>
</dbReference>
<name>M2XX21_GALSU</name>
<dbReference type="PANTHER" id="PTHR19278">
    <property type="entry name" value="OROTATE PHOSPHORIBOSYLTRANSFERASE"/>
    <property type="match status" value="1"/>
</dbReference>
<evidence type="ECO:0000256" key="15">
    <source>
        <dbReference type="PIRSR" id="PIRSR614732-2"/>
    </source>
</evidence>
<feature type="binding site" evidence="15">
    <location>
        <position position="318"/>
    </location>
    <ligand>
        <name>substrate</name>
    </ligand>
</feature>
<evidence type="ECO:0000256" key="6">
    <source>
        <dbReference type="ARBA" id="ARBA00012321"/>
    </source>
</evidence>
<dbReference type="GO" id="GO:0004590">
    <property type="term" value="F:orotidine-5'-phosphate decarboxylase activity"/>
    <property type="evidence" value="ECO:0007669"/>
    <property type="project" value="UniProtKB-EC"/>
</dbReference>
<dbReference type="InterPro" id="IPR004467">
    <property type="entry name" value="Or_phspho_trans_dom"/>
</dbReference>
<feature type="active site" description="For OMPdecase activity" evidence="14">
    <location>
        <position position="349"/>
    </location>
</feature>
<feature type="binding site" evidence="15">
    <location>
        <position position="485"/>
    </location>
    <ligand>
        <name>substrate</name>
    </ligand>
</feature>
<comment type="pathway">
    <text evidence="1">Pyrimidine metabolism; UMP biosynthesis via de novo pathway; UMP from orotate: step 2/2.</text>
</comment>
<dbReference type="Pfam" id="PF00156">
    <property type="entry name" value="Pribosyltran"/>
    <property type="match status" value="1"/>
</dbReference>
<dbReference type="Proteomes" id="UP000030680">
    <property type="component" value="Unassembled WGS sequence"/>
</dbReference>
<sequence length="517" mass="57696">MLGFVSCFSFFDKVSLLNLSYFWIVHLKNNMSSLDALIIELYDKQVIQVGSFQLKSGITSPIYIDLRLTISYPSLLRQVVSCLQDVCRSLSYDILCGVPYTALPFATLLSVESGVPMVMRRKEIKDYGTKKAIEGVFQPNQTCLIIEDLVTSGSSVLETLEPLLKESLRVKDVVVLLDREQGGKDNLAKHNVRLHSVLKMTDILETLRHSGRLSVEQVTELFDYFHSTKVSSSPLSNSIQSGYKVHPLSFEQRLSLIRNKVGRRLLEIMLKKQSNLAVAAVSFVIFNSINLILYEDVTTSEELLSIANEVGPQICILKTHMDIIQDWTESVSEKLVHLAKLHHFLIFEDRKFADIGNTVELQLTGGIFHIAQWADIVNAHIIAGPGTIQALSRSAEHCGILLLAQMSSKGNLAVQEYTQKALEFAQQYEDAVFGFISLGCIGDPNFLYFTPGVKLEGGGDSLGQQYTDPKTVIAIQGSDVAIVGRGIIQSSNRREAASTYRKACWDAYLQRLEEYVE</sequence>
<evidence type="ECO:0000256" key="13">
    <source>
        <dbReference type="ARBA" id="ARBA00023268"/>
    </source>
</evidence>
<evidence type="ECO:0000313" key="18">
    <source>
        <dbReference type="Proteomes" id="UP000030680"/>
    </source>
</evidence>
<dbReference type="Pfam" id="PF00215">
    <property type="entry name" value="OMPdecase"/>
    <property type="match status" value="1"/>
</dbReference>
<evidence type="ECO:0000313" key="17">
    <source>
        <dbReference type="EMBL" id="EME28178.1"/>
    </source>
</evidence>
<dbReference type="CDD" id="cd06223">
    <property type="entry name" value="PRTases_typeI"/>
    <property type="match status" value="1"/>
</dbReference>
<evidence type="ECO:0000256" key="1">
    <source>
        <dbReference type="ARBA" id="ARBA00004861"/>
    </source>
</evidence>
<dbReference type="OMA" id="SAKHVCG"/>
<accession>M2XX21</accession>
<evidence type="ECO:0000256" key="2">
    <source>
        <dbReference type="ARBA" id="ARBA00004889"/>
    </source>
</evidence>
<dbReference type="RefSeq" id="XP_005704698.1">
    <property type="nucleotide sequence ID" value="XM_005704641.1"/>
</dbReference>
<organism evidence="17 18">
    <name type="scientific">Galdieria sulphuraria</name>
    <name type="common">Red alga</name>
    <dbReference type="NCBI Taxonomy" id="130081"/>
    <lineage>
        <taxon>Eukaryota</taxon>
        <taxon>Rhodophyta</taxon>
        <taxon>Bangiophyceae</taxon>
        <taxon>Galdieriales</taxon>
        <taxon>Galdieriaceae</taxon>
        <taxon>Galdieria</taxon>
    </lineage>
</organism>
<proteinExistence type="inferred from homology"/>
<dbReference type="eggNOG" id="KOG1377">
    <property type="taxonomic scope" value="Eukaryota"/>
</dbReference>
<dbReference type="OrthoDB" id="10263753at2759"/>
<dbReference type="HAMAP" id="MF_01208">
    <property type="entry name" value="PyrE"/>
    <property type="match status" value="1"/>
</dbReference>
<dbReference type="STRING" id="130081.M2XX21"/>
<protein>
    <recommendedName>
        <fullName evidence="7">Uridine 5'-monophosphate synthase</fullName>
        <ecNumber evidence="5">2.4.2.10</ecNumber>
        <ecNumber evidence="6">4.1.1.23</ecNumber>
    </recommendedName>
</protein>
<dbReference type="PROSITE" id="PS00156">
    <property type="entry name" value="OMPDECASE"/>
    <property type="match status" value="1"/>
</dbReference>
<keyword evidence="13" id="KW-0511">Multifunctional enzyme</keyword>
<evidence type="ECO:0000256" key="10">
    <source>
        <dbReference type="ARBA" id="ARBA00022793"/>
    </source>
</evidence>
<evidence type="ECO:0000256" key="14">
    <source>
        <dbReference type="PIRSR" id="PIRSR614732-1"/>
    </source>
</evidence>